<evidence type="ECO:0000313" key="3">
    <source>
        <dbReference type="Proteomes" id="UP000799444"/>
    </source>
</evidence>
<sequence>MGGAPVVPGYHGGATIIANNVGQVAMGSHHLAQAPVAPQANGQRGAYGSGRQAAANARWDQGMN</sequence>
<evidence type="ECO:0000256" key="1">
    <source>
        <dbReference type="SAM" id="MobiDB-lite"/>
    </source>
</evidence>
<gene>
    <name evidence="2" type="ORF">EJ04DRAFT_509456</name>
</gene>
<dbReference type="EMBL" id="ML996108">
    <property type="protein sequence ID" value="KAF2738568.1"/>
    <property type="molecule type" value="Genomic_DNA"/>
</dbReference>
<dbReference type="AlphaFoldDB" id="A0A9P4V6Q4"/>
<accession>A0A9P4V6Q4</accession>
<feature type="region of interest" description="Disordered" evidence="1">
    <location>
        <begin position="38"/>
        <end position="64"/>
    </location>
</feature>
<keyword evidence="3" id="KW-1185">Reference proteome</keyword>
<dbReference type="Proteomes" id="UP000799444">
    <property type="component" value="Unassembled WGS sequence"/>
</dbReference>
<organism evidence="2 3">
    <name type="scientific">Polyplosphaeria fusca</name>
    <dbReference type="NCBI Taxonomy" id="682080"/>
    <lineage>
        <taxon>Eukaryota</taxon>
        <taxon>Fungi</taxon>
        <taxon>Dikarya</taxon>
        <taxon>Ascomycota</taxon>
        <taxon>Pezizomycotina</taxon>
        <taxon>Dothideomycetes</taxon>
        <taxon>Pleosporomycetidae</taxon>
        <taxon>Pleosporales</taxon>
        <taxon>Tetraplosphaeriaceae</taxon>
        <taxon>Polyplosphaeria</taxon>
    </lineage>
</organism>
<evidence type="ECO:0000313" key="2">
    <source>
        <dbReference type="EMBL" id="KAF2738568.1"/>
    </source>
</evidence>
<name>A0A9P4V6Q4_9PLEO</name>
<comment type="caution">
    <text evidence="2">The sequence shown here is derived from an EMBL/GenBank/DDBJ whole genome shotgun (WGS) entry which is preliminary data.</text>
</comment>
<protein>
    <submittedName>
        <fullName evidence="2">Uncharacterized protein</fullName>
    </submittedName>
</protein>
<reference evidence="2" key="1">
    <citation type="journal article" date="2020" name="Stud. Mycol.">
        <title>101 Dothideomycetes genomes: a test case for predicting lifestyles and emergence of pathogens.</title>
        <authorList>
            <person name="Haridas S."/>
            <person name="Albert R."/>
            <person name="Binder M."/>
            <person name="Bloem J."/>
            <person name="Labutti K."/>
            <person name="Salamov A."/>
            <person name="Andreopoulos B."/>
            <person name="Baker S."/>
            <person name="Barry K."/>
            <person name="Bills G."/>
            <person name="Bluhm B."/>
            <person name="Cannon C."/>
            <person name="Castanera R."/>
            <person name="Culley D."/>
            <person name="Daum C."/>
            <person name="Ezra D."/>
            <person name="Gonzalez J."/>
            <person name="Henrissat B."/>
            <person name="Kuo A."/>
            <person name="Liang C."/>
            <person name="Lipzen A."/>
            <person name="Lutzoni F."/>
            <person name="Magnuson J."/>
            <person name="Mondo S."/>
            <person name="Nolan M."/>
            <person name="Ohm R."/>
            <person name="Pangilinan J."/>
            <person name="Park H.-J."/>
            <person name="Ramirez L."/>
            <person name="Alfaro M."/>
            <person name="Sun H."/>
            <person name="Tritt A."/>
            <person name="Yoshinaga Y."/>
            <person name="Zwiers L.-H."/>
            <person name="Turgeon B."/>
            <person name="Goodwin S."/>
            <person name="Spatafora J."/>
            <person name="Crous P."/>
            <person name="Grigoriev I."/>
        </authorList>
    </citation>
    <scope>NUCLEOTIDE SEQUENCE</scope>
    <source>
        <strain evidence="2">CBS 125425</strain>
    </source>
</reference>
<proteinExistence type="predicted"/>